<dbReference type="OrthoDB" id="461768at2"/>
<gene>
    <name evidence="2" type="ORF">DA73_0212520</name>
    <name evidence="1" type="ORF">DA73_0400036345</name>
</gene>
<evidence type="ECO:0000313" key="3">
    <source>
        <dbReference type="Proteomes" id="UP000029738"/>
    </source>
</evidence>
<dbReference type="InterPro" id="IPR008479">
    <property type="entry name" value="DUF760"/>
</dbReference>
<evidence type="ECO:0000313" key="2">
    <source>
        <dbReference type="EMBL" id="KIE12356.1"/>
    </source>
</evidence>
<name>A0A0C1NHM8_9CYAN</name>
<dbReference type="AlphaFoldDB" id="A0A0C1NHM8"/>
<reference evidence="1" key="2">
    <citation type="submission" date="2019-11" db="EMBL/GenBank/DDBJ databases">
        <title>Improved Assembly of Tolypothrix boutellei genome.</title>
        <authorList>
            <person name="Sarangi A.N."/>
            <person name="Mukherjee M."/>
            <person name="Ghosh S."/>
            <person name="Singh D."/>
            <person name="Das A."/>
            <person name="Kant S."/>
            <person name="Prusty A."/>
            <person name="Tripathy S."/>
        </authorList>
    </citation>
    <scope>NUCLEOTIDE SEQUENCE</scope>
    <source>
        <strain evidence="1">VB521301</strain>
    </source>
</reference>
<dbReference type="EMBL" id="JHEG04000001">
    <property type="protein sequence ID" value="KAF3890313.1"/>
    <property type="molecule type" value="Genomic_DNA"/>
</dbReference>
<evidence type="ECO:0000313" key="1">
    <source>
        <dbReference type="EMBL" id="KAF3890313.1"/>
    </source>
</evidence>
<proteinExistence type="predicted"/>
<dbReference type="PANTHER" id="PTHR33598">
    <property type="entry name" value="OS02G0833400 PROTEIN"/>
    <property type="match status" value="1"/>
</dbReference>
<sequence length="112" mass="12460">MNNLSDLNPEYFGSEVSNGNLLWQYVQSMSPETIAQLSKPSSPEVLQAMERTIITMLGGLPSEHFNVTITTSRDNLGKLLAAAMMNGYFLRNAENRMVFEKALQTADARSED</sequence>
<dbReference type="STRING" id="1479485.DA73_0212520"/>
<dbReference type="Pfam" id="PF05542">
    <property type="entry name" value="DUF760"/>
    <property type="match status" value="1"/>
</dbReference>
<dbReference type="EMBL" id="JHEG02000037">
    <property type="protein sequence ID" value="KIE12356.1"/>
    <property type="molecule type" value="Genomic_DNA"/>
</dbReference>
<keyword evidence="3" id="KW-1185">Reference proteome</keyword>
<organism evidence="2">
    <name type="scientific">Tolypothrix bouteillei VB521301</name>
    <dbReference type="NCBI Taxonomy" id="1479485"/>
    <lineage>
        <taxon>Bacteria</taxon>
        <taxon>Bacillati</taxon>
        <taxon>Cyanobacteriota</taxon>
        <taxon>Cyanophyceae</taxon>
        <taxon>Nostocales</taxon>
        <taxon>Tolypothrichaceae</taxon>
        <taxon>Tolypothrix</taxon>
    </lineage>
</organism>
<accession>A0A0C1NHM8</accession>
<dbReference type="PANTHER" id="PTHR33598:SF2">
    <property type="entry name" value="MAR-BINDING FILAMENT-LIKE PROTEIN"/>
    <property type="match status" value="1"/>
</dbReference>
<reference evidence="2" key="1">
    <citation type="journal article" date="2015" name="Genome Announc.">
        <title>Draft Genome Sequence of Tolypothrix boutellei Strain VB521301.</title>
        <authorList>
            <person name="Chandrababunaidu M.M."/>
            <person name="Singh D."/>
            <person name="Sen D."/>
            <person name="Bhan S."/>
            <person name="Das S."/>
            <person name="Gupta A."/>
            <person name="Adhikary S.P."/>
            <person name="Tripathy S."/>
        </authorList>
    </citation>
    <scope>NUCLEOTIDE SEQUENCE</scope>
    <source>
        <strain evidence="2">VB521301</strain>
    </source>
</reference>
<protein>
    <submittedName>
        <fullName evidence="1">DUF760 domain-containing protein</fullName>
    </submittedName>
</protein>
<comment type="caution">
    <text evidence="2">The sequence shown here is derived from an EMBL/GenBank/DDBJ whole genome shotgun (WGS) entry which is preliminary data.</text>
</comment>
<dbReference type="RefSeq" id="WP_038077832.1">
    <property type="nucleotide sequence ID" value="NZ_JHEG04000001.1"/>
</dbReference>
<dbReference type="Proteomes" id="UP000029738">
    <property type="component" value="Unassembled WGS sequence"/>
</dbReference>